<dbReference type="PROSITE" id="PS50297">
    <property type="entry name" value="ANK_REP_REGION"/>
    <property type="match status" value="2"/>
</dbReference>
<keyword evidence="6" id="KW-1185">Reference proteome</keyword>
<dbReference type="Pfam" id="PF12796">
    <property type="entry name" value="Ank_2"/>
    <property type="match status" value="1"/>
</dbReference>
<keyword evidence="1" id="KW-0677">Repeat</keyword>
<feature type="region of interest" description="Disordered" evidence="4">
    <location>
        <begin position="344"/>
        <end position="363"/>
    </location>
</feature>
<dbReference type="InterPro" id="IPR036770">
    <property type="entry name" value="Ankyrin_rpt-contain_sf"/>
</dbReference>
<dbReference type="InParanoid" id="A0A1V8TQG3"/>
<dbReference type="Proteomes" id="UP000192596">
    <property type="component" value="Unassembled WGS sequence"/>
</dbReference>
<feature type="compositionally biased region" description="Basic residues" evidence="4">
    <location>
        <begin position="352"/>
        <end position="363"/>
    </location>
</feature>
<organism evidence="5 6">
    <name type="scientific">Cryoendolithus antarcticus</name>
    <dbReference type="NCBI Taxonomy" id="1507870"/>
    <lineage>
        <taxon>Eukaryota</taxon>
        <taxon>Fungi</taxon>
        <taxon>Dikarya</taxon>
        <taxon>Ascomycota</taxon>
        <taxon>Pezizomycotina</taxon>
        <taxon>Dothideomycetes</taxon>
        <taxon>Dothideomycetidae</taxon>
        <taxon>Cladosporiales</taxon>
        <taxon>Cladosporiaceae</taxon>
        <taxon>Cryoendolithus</taxon>
    </lineage>
</organism>
<keyword evidence="2 3" id="KW-0040">ANK repeat</keyword>
<evidence type="ECO:0000256" key="4">
    <source>
        <dbReference type="SAM" id="MobiDB-lite"/>
    </source>
</evidence>
<dbReference type="PROSITE" id="PS50088">
    <property type="entry name" value="ANK_REPEAT"/>
    <property type="match status" value="3"/>
</dbReference>
<feature type="region of interest" description="Disordered" evidence="4">
    <location>
        <begin position="1739"/>
        <end position="1768"/>
    </location>
</feature>
<sequence length="1780" mass="199953">MATQGEAIMLPDLPAAHGDFLEYIAAHQNTPMNDLLSPYKAYDAEMRKIFAQQTDHPAASKSIIVPIFNGNEQTLKIRARDLKIETDKQRESFIMPLKADERKKHGSPAVVQTLQDFKTNFALFSESSLADLDWSNVCVSGSAAVTALLPVPKEHAVSKKALRHYYHDILAPASDVDLFLYGLTEEQAIEKIMQLEKKIKDALLVETTTIRTKHAITIASQYPTRHVQIVLRRYSSLSEILLGFDVDSSCAAFDGRQVYASPRALAAYMTQINTIDLTRRSPSYENRLSKYRQRGFEVHWPELDRSRIDPTIFERSFGRTEGLARLLIIEKLPKSDERDAYIDQRREERGRPRANRMRQKQKQIRGNIKNGWENEVAEWVEAEDVSNYHTFTVPYGPEFHARKIEKLLYTKDLLLNSEWNKPQNREVNLHRHPAFFGNFEEVMKDCCGFCPVPSTMEEEEVTAEERKIYVSGDITFITDDPGRQTIGSFHPISSDDYTDQAYVGNTQALMQAIVDCDLEYVLAWLEHEGNDPNTRDYTGRTPLHLAVVQSSLEVVQCLIDHGARLMARVFDGKTALHLAAIRGSTEIVSALLRKSEANEEEEEAKVDIRRQAYQKAKMEGKTVGVSMLNLSQQVESATIEGSDSDIDMIETNEVDDVDMGDATTEHSMVNIKTPTSEGLNTVADDDEDEPDVYDVNKFGADVLLPVKLFNDNDKSARAAILTLVLASRLPLEQAKKMSRTLFELGASSAQADIGRATALQYAIGSKPELFESYIDADKTGVSRAINHVAVTGGTWNFQVSTSLMTAITNGDAASALHLLGLGAKPEISVDVFLKALPPKATNLHSGYDDSANNKRQYERNVKQPLQLAIDCELPALAIELLERHGVDANILTSTGHEVLQHDYVRRYQRGQTMLDLVQGKIQALRDWKPVELRRDPPKALSSSETYLAGLKEGTYGLWTAKHQLAAAKETYRREWTQHVEHLKAENDKTGYEEKQAAVFDMLDGFKKLQGVLNAKGGKTFYELHPEIDQPTDQQNNAFGSWQAPKPEPFKMRFWFNLQEMHEELVKKYLQLYEATWASDVAKLKQLCLVPWTNDKGEQQAPLKIAVTDTLQLSPFAIAVMHGDLDLAKLIMEIAEAQYVLPGSDQQRRYRLNGGDDDDESDEDASDDDTSDGHELALASDVVDDTFTIENVGEISMQVKSHTKPLNVLNGRFPADEVFKSKANASRTIGKRTATGSLKYMKYAEAAQVRRSQLRVPFNLLEFAVYSNDLELLSFLLDLGEHFTKHGKATEAKSEDAQTSVYAVSGTLFTYAIEANNPPIIAELAKRCAAGLPLNRFAKRSGVELPEKPKYYQGLSVAGRKRKDWAARGRETTDYALAENEKPPLLVAANAQALESVKWFLSDAPLRCYKEFAKAHGATDKRLQRLSEAKGGFEGAVKKFKDARNHLAIHCCILGKPTKDSLEVLKYLIEVMPDAVDSKSIDGSTPLLLAFGLTRYGAAKILLQARADQTSRDKLGRNLVHRIVHGMDLEKEEHLPKVRKMLDLIDPRLLPSMFDERCSVHPGSLTPLALWLQNYSTRAWDLNILEMLLEYSKGADLDQINGSGDTPLHHMVRKEMTDFARTVITMQPGLVCRENATGRTPYEMAQDAELASNCEGPPQLHYRQTGYHPYVGSQHYQSITAIAPDWFTPAVQERRRGDKDDGGVWDLVRNTKKTLDERCEGKRRLVSLNEANEVAKRLADRQDAEVRVQKEADGNEDDEEKADPSDEVGYWSALAKREFEF</sequence>
<comment type="caution">
    <text evidence="5">The sequence shown here is derived from an EMBL/GenBank/DDBJ whole genome shotgun (WGS) entry which is preliminary data.</text>
</comment>
<dbReference type="SMART" id="SM00248">
    <property type="entry name" value="ANK"/>
    <property type="match status" value="10"/>
</dbReference>
<evidence type="ECO:0000256" key="1">
    <source>
        <dbReference type="ARBA" id="ARBA00022737"/>
    </source>
</evidence>
<evidence type="ECO:0000256" key="3">
    <source>
        <dbReference type="PROSITE-ProRule" id="PRU00023"/>
    </source>
</evidence>
<dbReference type="PANTHER" id="PTHR24189">
    <property type="entry name" value="MYOTROPHIN"/>
    <property type="match status" value="1"/>
</dbReference>
<accession>A0A1V8TQG3</accession>
<feature type="repeat" description="ANK" evidence="3">
    <location>
        <begin position="571"/>
        <end position="603"/>
    </location>
</feature>
<feature type="region of interest" description="Disordered" evidence="4">
    <location>
        <begin position="1146"/>
        <end position="1172"/>
    </location>
</feature>
<evidence type="ECO:0000256" key="2">
    <source>
        <dbReference type="ARBA" id="ARBA00023043"/>
    </source>
</evidence>
<dbReference type="PANTHER" id="PTHR24189:SF50">
    <property type="entry name" value="ANKYRIN REPEAT AND SOCS BOX PROTEIN 2"/>
    <property type="match status" value="1"/>
</dbReference>
<dbReference type="Gene3D" id="1.25.40.20">
    <property type="entry name" value="Ankyrin repeat-containing domain"/>
    <property type="match status" value="3"/>
</dbReference>
<dbReference type="STRING" id="1507870.A0A1V8TQG3"/>
<dbReference type="SUPFAM" id="SSF48403">
    <property type="entry name" value="Ankyrin repeat"/>
    <property type="match status" value="2"/>
</dbReference>
<proteinExistence type="predicted"/>
<feature type="repeat" description="ANK" evidence="3">
    <location>
        <begin position="1481"/>
        <end position="1513"/>
    </location>
</feature>
<dbReference type="EMBL" id="NAJO01000003">
    <property type="protein sequence ID" value="OQO13617.1"/>
    <property type="molecule type" value="Genomic_DNA"/>
</dbReference>
<dbReference type="OrthoDB" id="539213at2759"/>
<feature type="repeat" description="ANK" evidence="3">
    <location>
        <begin position="538"/>
        <end position="570"/>
    </location>
</feature>
<feature type="compositionally biased region" description="Acidic residues" evidence="4">
    <location>
        <begin position="1154"/>
        <end position="1169"/>
    </location>
</feature>
<evidence type="ECO:0000313" key="6">
    <source>
        <dbReference type="Proteomes" id="UP000192596"/>
    </source>
</evidence>
<gene>
    <name evidence="5" type="ORF">B0A48_01846</name>
</gene>
<dbReference type="InterPro" id="IPR050745">
    <property type="entry name" value="Multifunctional_regulatory"/>
</dbReference>
<feature type="compositionally biased region" description="Basic and acidic residues" evidence="4">
    <location>
        <begin position="1739"/>
        <end position="1752"/>
    </location>
</feature>
<protein>
    <recommendedName>
        <fullName evidence="7">Ankyrin repeat protein</fullName>
    </recommendedName>
</protein>
<evidence type="ECO:0000313" key="5">
    <source>
        <dbReference type="EMBL" id="OQO13617.1"/>
    </source>
</evidence>
<reference evidence="6" key="1">
    <citation type="submission" date="2017-03" db="EMBL/GenBank/DDBJ databases">
        <title>Genomes of endolithic fungi from Antarctica.</title>
        <authorList>
            <person name="Coleine C."/>
            <person name="Masonjones S."/>
            <person name="Stajich J.E."/>
        </authorList>
    </citation>
    <scope>NUCLEOTIDE SEQUENCE [LARGE SCALE GENOMIC DNA]</scope>
    <source>
        <strain evidence="6">CCFEE 5527</strain>
    </source>
</reference>
<evidence type="ECO:0008006" key="7">
    <source>
        <dbReference type="Google" id="ProtNLM"/>
    </source>
</evidence>
<name>A0A1V8TQG3_9PEZI</name>
<dbReference type="InterPro" id="IPR002110">
    <property type="entry name" value="Ankyrin_rpt"/>
</dbReference>